<evidence type="ECO:0000313" key="2">
    <source>
        <dbReference type="EMBL" id="OTF74677.1"/>
    </source>
</evidence>
<dbReference type="AlphaFoldDB" id="A0A1Y3B390"/>
<feature type="region of interest" description="Disordered" evidence="1">
    <location>
        <begin position="58"/>
        <end position="88"/>
    </location>
</feature>
<name>A0A1Y3B390_EURMA</name>
<gene>
    <name evidence="2" type="ORF">BLA29_006762</name>
</gene>
<evidence type="ECO:0000256" key="1">
    <source>
        <dbReference type="SAM" id="MobiDB-lite"/>
    </source>
</evidence>
<feature type="compositionally biased region" description="Basic and acidic residues" evidence="1">
    <location>
        <begin position="123"/>
        <end position="144"/>
    </location>
</feature>
<accession>A0A1Y3B390</accession>
<keyword evidence="3" id="KW-1185">Reference proteome</keyword>
<sequence length="225" mass="25792">MDSDLTEIPSSINLMDFSFKLINFSTDSIGESNDDNKDSEKNPLVGELMDNLIGHVESEQQHDESINPDEECNDKENEQPSKSESLNSSFRKNLSFEMFEARVEQKRLSLQSNAENQREILKEIKADDENLGEKKDDQNEETKNIDNSSDSTDMTLMLKSFNPNSSSQTEIDTQCIIEMSERLNDNPPETKEQFSHEHLFEEFSINEDTSDDLSLFRGELDGKIF</sequence>
<reference evidence="2 3" key="1">
    <citation type="submission" date="2017-03" db="EMBL/GenBank/DDBJ databases">
        <title>Genome Survey of Euroglyphus maynei.</title>
        <authorList>
            <person name="Arlian L.G."/>
            <person name="Morgan M.S."/>
            <person name="Rider S.D."/>
        </authorList>
    </citation>
    <scope>NUCLEOTIDE SEQUENCE [LARGE SCALE GENOMIC DNA]</scope>
    <source>
        <strain evidence="2">Arlian Lab</strain>
        <tissue evidence="2">Whole body</tissue>
    </source>
</reference>
<evidence type="ECO:0000313" key="3">
    <source>
        <dbReference type="Proteomes" id="UP000194236"/>
    </source>
</evidence>
<feature type="region of interest" description="Disordered" evidence="1">
    <location>
        <begin position="123"/>
        <end position="153"/>
    </location>
</feature>
<comment type="caution">
    <text evidence="2">The sequence shown here is derived from an EMBL/GenBank/DDBJ whole genome shotgun (WGS) entry which is preliminary data.</text>
</comment>
<dbReference type="EMBL" id="MUJZ01045888">
    <property type="protein sequence ID" value="OTF74677.1"/>
    <property type="molecule type" value="Genomic_DNA"/>
</dbReference>
<dbReference type="Proteomes" id="UP000194236">
    <property type="component" value="Unassembled WGS sequence"/>
</dbReference>
<feature type="non-terminal residue" evidence="2">
    <location>
        <position position="225"/>
    </location>
</feature>
<protein>
    <submittedName>
        <fullName evidence="2">Uncharacterized protein</fullName>
    </submittedName>
</protein>
<organism evidence="2 3">
    <name type="scientific">Euroglyphus maynei</name>
    <name type="common">Mayne's house dust mite</name>
    <dbReference type="NCBI Taxonomy" id="6958"/>
    <lineage>
        <taxon>Eukaryota</taxon>
        <taxon>Metazoa</taxon>
        <taxon>Ecdysozoa</taxon>
        <taxon>Arthropoda</taxon>
        <taxon>Chelicerata</taxon>
        <taxon>Arachnida</taxon>
        <taxon>Acari</taxon>
        <taxon>Acariformes</taxon>
        <taxon>Sarcoptiformes</taxon>
        <taxon>Astigmata</taxon>
        <taxon>Psoroptidia</taxon>
        <taxon>Analgoidea</taxon>
        <taxon>Pyroglyphidae</taxon>
        <taxon>Pyroglyphinae</taxon>
        <taxon>Euroglyphus</taxon>
    </lineage>
</organism>
<proteinExistence type="predicted"/>